<dbReference type="Proteomes" id="UP001054945">
    <property type="component" value="Unassembled WGS sequence"/>
</dbReference>
<reference evidence="1 2" key="1">
    <citation type="submission" date="2021-06" db="EMBL/GenBank/DDBJ databases">
        <title>Caerostris extrusa draft genome.</title>
        <authorList>
            <person name="Kono N."/>
            <person name="Arakawa K."/>
        </authorList>
    </citation>
    <scope>NUCLEOTIDE SEQUENCE [LARGE SCALE GENOMIC DNA]</scope>
</reference>
<dbReference type="EMBL" id="BPLR01007311">
    <property type="protein sequence ID" value="GIY15952.1"/>
    <property type="molecule type" value="Genomic_DNA"/>
</dbReference>
<gene>
    <name evidence="1" type="ORF">CEXT_495851</name>
</gene>
<comment type="caution">
    <text evidence="1">The sequence shown here is derived from an EMBL/GenBank/DDBJ whole genome shotgun (WGS) entry which is preliminary data.</text>
</comment>
<accession>A0AAV4R396</accession>
<evidence type="ECO:0000313" key="2">
    <source>
        <dbReference type="Proteomes" id="UP001054945"/>
    </source>
</evidence>
<dbReference type="AlphaFoldDB" id="A0AAV4R396"/>
<name>A0AAV4R396_CAEEX</name>
<proteinExistence type="predicted"/>
<organism evidence="1 2">
    <name type="scientific">Caerostris extrusa</name>
    <name type="common">Bark spider</name>
    <name type="synonym">Caerostris bankana</name>
    <dbReference type="NCBI Taxonomy" id="172846"/>
    <lineage>
        <taxon>Eukaryota</taxon>
        <taxon>Metazoa</taxon>
        <taxon>Ecdysozoa</taxon>
        <taxon>Arthropoda</taxon>
        <taxon>Chelicerata</taxon>
        <taxon>Arachnida</taxon>
        <taxon>Araneae</taxon>
        <taxon>Araneomorphae</taxon>
        <taxon>Entelegynae</taxon>
        <taxon>Araneoidea</taxon>
        <taxon>Araneidae</taxon>
        <taxon>Caerostris</taxon>
    </lineage>
</organism>
<sequence>MPNHPQDQCRKNSSRTLRETLFFLIITSSRLQGHFSLRPAPLSAPTNLRAPTAFRERPPAITLQSFIEMLDFRERKRR</sequence>
<protein>
    <submittedName>
        <fullName evidence="1">Uncharacterized protein</fullName>
    </submittedName>
</protein>
<keyword evidence="2" id="KW-1185">Reference proteome</keyword>
<evidence type="ECO:0000313" key="1">
    <source>
        <dbReference type="EMBL" id="GIY15952.1"/>
    </source>
</evidence>